<gene>
    <name evidence="1" type="ORF">E2F46_13145</name>
</gene>
<reference evidence="1 2" key="1">
    <citation type="submission" date="2019-03" db="EMBL/GenBank/DDBJ databases">
        <title>Luteimonas zhaokaii sp.nov., isolated from the rectal contents of Plateau pika in Yushu, Qinghai Province, China.</title>
        <authorList>
            <person name="Zhang G."/>
        </authorList>
    </citation>
    <scope>NUCLEOTIDE SEQUENCE [LARGE SCALE GENOMIC DNA]</scope>
    <source>
        <strain evidence="1 2">B9</strain>
    </source>
</reference>
<dbReference type="OrthoDB" id="5966291at2"/>
<proteinExistence type="predicted"/>
<keyword evidence="2" id="KW-1185">Reference proteome</keyword>
<name>A0A4R5TT43_9GAMM</name>
<sequence>MRSGCFLAGMLCSLLAACGGDDARALQQARDAMAATLPAAHVEDLVIESVSIEGDALVQVIRSPGGNAIKTREHPRFEELRQDEQDDLRLLCAHPALERLLDSDVRLARRFLDREDNVFFEVEMPASACGATPP</sequence>
<evidence type="ECO:0000313" key="1">
    <source>
        <dbReference type="EMBL" id="TDK22703.1"/>
    </source>
</evidence>
<comment type="caution">
    <text evidence="1">The sequence shown here is derived from an EMBL/GenBank/DDBJ whole genome shotgun (WGS) entry which is preliminary data.</text>
</comment>
<dbReference type="AlphaFoldDB" id="A0A4R5TT43"/>
<dbReference type="PROSITE" id="PS51257">
    <property type="entry name" value="PROKAR_LIPOPROTEIN"/>
    <property type="match status" value="1"/>
</dbReference>
<protein>
    <submittedName>
        <fullName evidence="1">Uncharacterized protein</fullName>
    </submittedName>
</protein>
<accession>A0A4R5TT43</accession>
<dbReference type="EMBL" id="SMTF01000012">
    <property type="protein sequence ID" value="TDK22703.1"/>
    <property type="molecule type" value="Genomic_DNA"/>
</dbReference>
<evidence type="ECO:0000313" key="2">
    <source>
        <dbReference type="Proteomes" id="UP000294796"/>
    </source>
</evidence>
<dbReference type="RefSeq" id="WP_133322793.1">
    <property type="nucleotide sequence ID" value="NZ_SMTF01000012.1"/>
</dbReference>
<dbReference type="Proteomes" id="UP000294796">
    <property type="component" value="Unassembled WGS sequence"/>
</dbReference>
<organism evidence="1 2">
    <name type="scientific">Luteimonas aestuarii</name>
    <dbReference type="NCBI Taxonomy" id="453837"/>
    <lineage>
        <taxon>Bacteria</taxon>
        <taxon>Pseudomonadati</taxon>
        <taxon>Pseudomonadota</taxon>
        <taxon>Gammaproteobacteria</taxon>
        <taxon>Lysobacterales</taxon>
        <taxon>Lysobacteraceae</taxon>
        <taxon>Luteimonas</taxon>
    </lineage>
</organism>